<reference evidence="2" key="1">
    <citation type="submission" date="2023-02" db="EMBL/GenBank/DDBJ databases">
        <title>The sequence of Aeromonas allosaccharophila K520.</title>
        <authorList>
            <person name="Luo X."/>
        </authorList>
    </citation>
    <scope>NUCLEOTIDE SEQUENCE</scope>
    <source>
        <strain evidence="2">K520</strain>
    </source>
</reference>
<feature type="compositionally biased region" description="Polar residues" evidence="1">
    <location>
        <begin position="601"/>
        <end position="619"/>
    </location>
</feature>
<name>A0AAX3NY71_9GAMM</name>
<keyword evidence="2" id="KW-0378">Hydrolase</keyword>
<keyword evidence="2" id="KW-0347">Helicase</keyword>
<dbReference type="InterPro" id="IPR027417">
    <property type="entry name" value="P-loop_NTPase"/>
</dbReference>
<dbReference type="GO" id="GO:0004386">
    <property type="term" value="F:helicase activity"/>
    <property type="evidence" value="ECO:0007669"/>
    <property type="project" value="UniProtKB-KW"/>
</dbReference>
<dbReference type="EMBL" id="CP118988">
    <property type="protein sequence ID" value="WED77842.1"/>
    <property type="molecule type" value="Genomic_DNA"/>
</dbReference>
<dbReference type="Gene3D" id="3.40.50.300">
    <property type="entry name" value="P-loop containing nucleotide triphosphate hydrolases"/>
    <property type="match status" value="1"/>
</dbReference>
<proteinExistence type="predicted"/>
<evidence type="ECO:0000313" key="3">
    <source>
        <dbReference type="Proteomes" id="UP001213721"/>
    </source>
</evidence>
<accession>A0AAX3NY71</accession>
<dbReference type="RefSeq" id="WP_275057685.1">
    <property type="nucleotide sequence ID" value="NZ_CP118988.1"/>
</dbReference>
<organism evidence="2 3">
    <name type="scientific">Aeromonas allosaccharophila</name>
    <dbReference type="NCBI Taxonomy" id="656"/>
    <lineage>
        <taxon>Bacteria</taxon>
        <taxon>Pseudomonadati</taxon>
        <taxon>Pseudomonadota</taxon>
        <taxon>Gammaproteobacteria</taxon>
        <taxon>Aeromonadales</taxon>
        <taxon>Aeromonadaceae</taxon>
        <taxon>Aeromonas</taxon>
    </lineage>
</organism>
<dbReference type="AlphaFoldDB" id="A0AAX3NY71"/>
<keyword evidence="2" id="KW-0067">ATP-binding</keyword>
<protein>
    <submittedName>
        <fullName evidence="2">DEAD/DEAH box helicase family protein</fullName>
    </submittedName>
</protein>
<sequence>MNNQVTRHREKVESVLSGNTFSHQINAAQRAFRHFDNGSRAVVIAAEMQSGKSGIALALSCLQRNSLSDSDLCDRRKLKDTLYLVTMADLALLEQAKSDFAACPNMVVSNFTNFRFTLASEFKHQQPRLIIIDECHYGTHQDGVRYSDVFNYLDSENSACKIAFISATPFSALYAAGADSILKHQYHTQLVFHKTSSDYHGIRSMHKHHQIVKLDPTQRDFCQDSLLRRRFIRQFLEHQGPGWSLVRVQSGAAASVKAILLEQGIAEDQIFIIGQKLAGVEEHEISSIHDFKYAYEAASLFDDKLIAITVAGFRAGINFGSKMKEELINSWDSTISNIAAIVQANIGRACGYHNNIKAIHYTNLDAIGAYGELLDHLESQSEHCDFSALHAQFEHICQRYDVAGFDRGLTISCSVENSVNTSIQSDQFIYLTERYRIVPAKLHEIEPNFSDYKLDNDELEAIRLIRDEYLKDGGPFIKSGRALRGEHQNWIKAQWVNGSTYNDFTDSCAKARTFSFIRTLAQGEPLVFNQVVNPGGGESTDCKRLMATIFSVYNLSRQQSAYKRTMDEDDFIELSAALEIAYDNTIIVLFKRGKIKDASDGNKNSNITESRISNQSTFR</sequence>
<feature type="region of interest" description="Disordered" evidence="1">
    <location>
        <begin position="598"/>
        <end position="619"/>
    </location>
</feature>
<dbReference type="Proteomes" id="UP001213721">
    <property type="component" value="Chromosome"/>
</dbReference>
<dbReference type="SUPFAM" id="SSF52540">
    <property type="entry name" value="P-loop containing nucleoside triphosphate hydrolases"/>
    <property type="match status" value="1"/>
</dbReference>
<gene>
    <name evidence="2" type="ORF">PYU98_06350</name>
</gene>
<evidence type="ECO:0000256" key="1">
    <source>
        <dbReference type="SAM" id="MobiDB-lite"/>
    </source>
</evidence>
<evidence type="ECO:0000313" key="2">
    <source>
        <dbReference type="EMBL" id="WED77842.1"/>
    </source>
</evidence>
<keyword evidence="2" id="KW-0547">Nucleotide-binding</keyword>